<dbReference type="SUPFAM" id="SSF57938">
    <property type="entry name" value="DnaJ/Hsp40 cysteine-rich domain"/>
    <property type="match status" value="1"/>
</dbReference>
<evidence type="ECO:0000313" key="1">
    <source>
        <dbReference type="EMBL" id="AKX60459.1"/>
    </source>
</evidence>
<dbReference type="RefSeq" id="WP_053101774.1">
    <property type="nucleotide sequence ID" value="NZ_CP012358.1"/>
</dbReference>
<dbReference type="Proteomes" id="UP000063953">
    <property type="component" value="Chromosome"/>
</dbReference>
<organism evidence="1 2">
    <name type="scientific">Thiopseudomonas alkaliphila</name>
    <dbReference type="NCBI Taxonomy" id="1697053"/>
    <lineage>
        <taxon>Bacteria</taxon>
        <taxon>Pseudomonadati</taxon>
        <taxon>Pseudomonadota</taxon>
        <taxon>Gammaproteobacteria</taxon>
        <taxon>Pseudomonadales</taxon>
        <taxon>Pseudomonadaceae</taxon>
        <taxon>Thiopseudomonas</taxon>
    </lineage>
</organism>
<dbReference type="GeneID" id="93982995"/>
<accession>A0A0K1XGS9</accession>
<dbReference type="AlphaFoldDB" id="A0A0K1XGS9"/>
<gene>
    <name evidence="1" type="ORF">AKN88_11375</name>
</gene>
<dbReference type="InterPro" id="IPR036410">
    <property type="entry name" value="HSP_DnaJ_Cys-rich_dom_sf"/>
</dbReference>
<reference evidence="1 2" key="1">
    <citation type="journal article" date="2015" name="Genome Announc.">
        <title>Genome Sequences of Oblitimonas alkaliphila gen. nov. sp. nov. (Proposed), a Novel Bacterium of the Pseudomonadaceae Family.</title>
        <authorList>
            <person name="Lauer A.C."/>
            <person name="Nicholson A.C."/>
            <person name="Humrighouse B.W."/>
            <person name="Emery B."/>
            <person name="Drobish A."/>
            <person name="Juieng P."/>
            <person name="Loparev V."/>
            <person name="McQuiston J.R."/>
        </authorList>
    </citation>
    <scope>NUCLEOTIDE SEQUENCE [LARGE SCALE GENOMIC DNA]</scope>
    <source>
        <strain evidence="1 2">E5571</strain>
    </source>
</reference>
<protein>
    <submittedName>
        <fullName evidence="1">Uncharacterized protein</fullName>
    </submittedName>
</protein>
<dbReference type="KEGG" id="pbb:AKN87_01765"/>
<sequence>MQFELKKVKPCPACGGSGRVRGMVLTLSCLDCEGSGYALIKPDPKQRVENGLAAQLGAELRSAMVRIYQLEAGQRKGEPAVHSVNRYGAGGSSYVGD</sequence>
<keyword evidence="2" id="KW-1185">Reference proteome</keyword>
<dbReference type="EMBL" id="CP012365">
    <property type="protein sequence ID" value="AKX60459.1"/>
    <property type="molecule type" value="Genomic_DNA"/>
</dbReference>
<evidence type="ECO:0000313" key="2">
    <source>
        <dbReference type="Proteomes" id="UP000063953"/>
    </source>
</evidence>
<proteinExistence type="predicted"/>
<name>A0A0K1XGS9_9GAMM</name>
<dbReference type="STRING" id="1697053.AKN87_01765"/>